<evidence type="ECO:0000256" key="2">
    <source>
        <dbReference type="ARBA" id="ARBA00022490"/>
    </source>
</evidence>
<dbReference type="InterPro" id="IPR030482">
    <property type="entry name" value="PDRG1"/>
</dbReference>
<evidence type="ECO:0000256" key="1">
    <source>
        <dbReference type="ARBA" id="ARBA00004496"/>
    </source>
</evidence>
<protein>
    <submittedName>
        <fullName evidence="4">Uncharacterized protein</fullName>
    </submittedName>
</protein>
<evidence type="ECO:0000313" key="4">
    <source>
        <dbReference type="EMBL" id="NDV39314.1"/>
    </source>
</evidence>
<dbReference type="PANTHER" id="PTHR21162">
    <property type="entry name" value="P53 AND DNA DAMAGE-REGULATED PROTEIN"/>
    <property type="match status" value="1"/>
</dbReference>
<dbReference type="EMBL" id="GIBP01010345">
    <property type="protein sequence ID" value="NDV39314.1"/>
    <property type="molecule type" value="Transcribed_RNA"/>
</dbReference>
<dbReference type="SUPFAM" id="SSF46579">
    <property type="entry name" value="Prefoldin"/>
    <property type="match status" value="1"/>
</dbReference>
<dbReference type="GO" id="GO:0005737">
    <property type="term" value="C:cytoplasm"/>
    <property type="evidence" value="ECO:0007669"/>
    <property type="project" value="UniProtKB-SubCell"/>
</dbReference>
<comment type="subcellular location">
    <subcellularLocation>
        <location evidence="1">Cytoplasm</location>
    </subcellularLocation>
</comment>
<keyword evidence="3" id="KW-0143">Chaperone</keyword>
<dbReference type="AlphaFoldDB" id="A0A6B2LQK1"/>
<keyword evidence="2" id="KW-0963">Cytoplasm</keyword>
<reference evidence="4" key="1">
    <citation type="journal article" date="2020" name="J. Eukaryot. Microbiol.">
        <title>De novo Sequencing, Assembly and Annotation of the Transcriptome for the Free-Living Testate Amoeba Arcella intermedia.</title>
        <authorList>
            <person name="Ribeiro G.M."/>
            <person name="Porfirio-Sousa A.L."/>
            <person name="Maurer-Alcala X.X."/>
            <person name="Katz L.A."/>
            <person name="Lahr D.J.G."/>
        </authorList>
    </citation>
    <scope>NUCLEOTIDE SEQUENCE</scope>
</reference>
<evidence type="ECO:0000256" key="3">
    <source>
        <dbReference type="ARBA" id="ARBA00023186"/>
    </source>
</evidence>
<sequence length="126" mass="14949">MDPEVKKVLMEMEELGEDVITDKQQLVDFDRRRQHNREALRFLKEEQTDKDQWLFLGSFFLKKKKQDVIKIINTDQKTMDEEGERVQQSIKAKTTKLHQLEGRANEVKGFNLKPLGKEDYNAFFST</sequence>
<dbReference type="CDD" id="cd22860">
    <property type="entry name" value="PDRG1"/>
    <property type="match status" value="1"/>
</dbReference>
<organism evidence="4">
    <name type="scientific">Arcella intermedia</name>
    <dbReference type="NCBI Taxonomy" id="1963864"/>
    <lineage>
        <taxon>Eukaryota</taxon>
        <taxon>Amoebozoa</taxon>
        <taxon>Tubulinea</taxon>
        <taxon>Elardia</taxon>
        <taxon>Arcellinida</taxon>
        <taxon>Sphaerothecina</taxon>
        <taxon>Arcellidae</taxon>
        <taxon>Arcella</taxon>
    </lineage>
</organism>
<dbReference type="PANTHER" id="PTHR21162:SF0">
    <property type="entry name" value="P53 AND DNA DAMAGE-REGULATED PROTEIN 1"/>
    <property type="match status" value="1"/>
</dbReference>
<accession>A0A6B2LQK1</accession>
<proteinExistence type="predicted"/>
<name>A0A6B2LQK1_9EUKA</name>